<dbReference type="EC" id="6.3.5.4" evidence="3"/>
<keyword evidence="6" id="KW-0315">Glutamine amidotransferase</keyword>
<feature type="binding site" evidence="8">
    <location>
        <position position="133"/>
    </location>
    <ligand>
        <name>L-glutamine</name>
        <dbReference type="ChEBI" id="CHEBI:58359"/>
    </ligand>
</feature>
<dbReference type="AlphaFoldDB" id="A0A4R6QMP1"/>
<dbReference type="PIRSF" id="PIRSF001589">
    <property type="entry name" value="Asn_synthetase_glu-h"/>
    <property type="match status" value="1"/>
</dbReference>
<keyword evidence="5 8" id="KW-0067">ATP-binding</keyword>
<dbReference type="PROSITE" id="PS51278">
    <property type="entry name" value="GATASE_TYPE_2"/>
    <property type="match status" value="1"/>
</dbReference>
<dbReference type="CDD" id="cd01991">
    <property type="entry name" value="Asn_synthase_B_C"/>
    <property type="match status" value="1"/>
</dbReference>
<dbReference type="Gene3D" id="3.40.50.620">
    <property type="entry name" value="HUPs"/>
    <property type="match status" value="1"/>
</dbReference>
<comment type="pathway">
    <text evidence="1">Amino-acid biosynthesis; L-asparagine biosynthesis; L-asparagine from L-aspartate (L-Gln route): step 1/1.</text>
</comment>
<dbReference type="SUPFAM" id="SSF52402">
    <property type="entry name" value="Adenine nucleotide alpha hydrolases-like"/>
    <property type="match status" value="1"/>
</dbReference>
<name>A0A4R6QMP1_9BURK</name>
<comment type="caution">
    <text evidence="10">The sequence shown here is derived from an EMBL/GenBank/DDBJ whole genome shotgun (WGS) entry which is preliminary data.</text>
</comment>
<dbReference type="Proteomes" id="UP000295361">
    <property type="component" value="Unassembled WGS sequence"/>
</dbReference>
<dbReference type="NCBIfam" id="TIGR01536">
    <property type="entry name" value="asn_synth_AEB"/>
    <property type="match status" value="1"/>
</dbReference>
<keyword evidence="11" id="KW-1185">Reference proteome</keyword>
<dbReference type="GO" id="GO:0005524">
    <property type="term" value="F:ATP binding"/>
    <property type="evidence" value="ECO:0007669"/>
    <property type="project" value="UniProtKB-KW"/>
</dbReference>
<evidence type="ECO:0000313" key="10">
    <source>
        <dbReference type="EMBL" id="TDP71406.1"/>
    </source>
</evidence>
<evidence type="ECO:0000259" key="9">
    <source>
        <dbReference type="PROSITE" id="PS51278"/>
    </source>
</evidence>
<dbReference type="InterPro" id="IPR051786">
    <property type="entry name" value="ASN_synthetase/amidase"/>
</dbReference>
<organism evidence="10 11">
    <name type="scientific">Roseateles toxinivorans</name>
    <dbReference type="NCBI Taxonomy" id="270368"/>
    <lineage>
        <taxon>Bacteria</taxon>
        <taxon>Pseudomonadati</taxon>
        <taxon>Pseudomonadota</taxon>
        <taxon>Betaproteobacteria</taxon>
        <taxon>Burkholderiales</taxon>
        <taxon>Sphaerotilaceae</taxon>
        <taxon>Roseateles</taxon>
    </lineage>
</organism>
<dbReference type="GO" id="GO:0004066">
    <property type="term" value="F:asparagine synthase (glutamine-hydrolyzing) activity"/>
    <property type="evidence" value="ECO:0007669"/>
    <property type="project" value="UniProtKB-EC"/>
</dbReference>
<dbReference type="InParanoid" id="A0A4R6QMP1"/>
<evidence type="ECO:0000256" key="2">
    <source>
        <dbReference type="ARBA" id="ARBA00005752"/>
    </source>
</evidence>
<evidence type="ECO:0000256" key="3">
    <source>
        <dbReference type="ARBA" id="ARBA00012737"/>
    </source>
</evidence>
<dbReference type="Pfam" id="PF13537">
    <property type="entry name" value="GATase_7"/>
    <property type="match status" value="1"/>
</dbReference>
<evidence type="ECO:0000313" key="11">
    <source>
        <dbReference type="Proteomes" id="UP000295361"/>
    </source>
</evidence>
<reference evidence="10 11" key="1">
    <citation type="submission" date="2019-03" db="EMBL/GenBank/DDBJ databases">
        <title>Genomic Encyclopedia of Type Strains, Phase IV (KMG-IV): sequencing the most valuable type-strain genomes for metagenomic binning, comparative biology and taxonomic classification.</title>
        <authorList>
            <person name="Goeker M."/>
        </authorList>
    </citation>
    <scope>NUCLEOTIDE SEQUENCE [LARGE SCALE GENOMIC DNA]</scope>
    <source>
        <strain evidence="10 11">DSM 16998</strain>
    </source>
</reference>
<evidence type="ECO:0000256" key="7">
    <source>
        <dbReference type="ARBA" id="ARBA00048741"/>
    </source>
</evidence>
<dbReference type="PANTHER" id="PTHR43284:SF1">
    <property type="entry name" value="ASPARAGINE SYNTHETASE"/>
    <property type="match status" value="1"/>
</dbReference>
<dbReference type="InterPro" id="IPR033738">
    <property type="entry name" value="AsnB_N"/>
</dbReference>
<dbReference type="GO" id="GO:0005829">
    <property type="term" value="C:cytosol"/>
    <property type="evidence" value="ECO:0007669"/>
    <property type="project" value="TreeGrafter"/>
</dbReference>
<dbReference type="EMBL" id="SNXS01000003">
    <property type="protein sequence ID" value="TDP71406.1"/>
    <property type="molecule type" value="Genomic_DNA"/>
</dbReference>
<evidence type="ECO:0000256" key="6">
    <source>
        <dbReference type="ARBA" id="ARBA00022962"/>
    </source>
</evidence>
<dbReference type="Pfam" id="PF00733">
    <property type="entry name" value="Asn_synthase"/>
    <property type="match status" value="1"/>
</dbReference>
<dbReference type="FunCoup" id="A0A4R6QMP1">
    <property type="interactions" value="576"/>
</dbReference>
<dbReference type="GO" id="GO:0006529">
    <property type="term" value="P:asparagine biosynthetic process"/>
    <property type="evidence" value="ECO:0007669"/>
    <property type="project" value="InterPro"/>
</dbReference>
<comment type="similarity">
    <text evidence="2">Belongs to the asparagine synthetase family.</text>
</comment>
<dbReference type="InterPro" id="IPR014729">
    <property type="entry name" value="Rossmann-like_a/b/a_fold"/>
</dbReference>
<dbReference type="PANTHER" id="PTHR43284">
    <property type="entry name" value="ASPARAGINE SYNTHETASE (GLUTAMINE-HYDROLYZING)"/>
    <property type="match status" value="1"/>
</dbReference>
<proteinExistence type="inferred from homology"/>
<dbReference type="RefSeq" id="WP_166651977.1">
    <property type="nucleotide sequence ID" value="NZ_SNXS01000003.1"/>
</dbReference>
<dbReference type="InterPro" id="IPR001962">
    <property type="entry name" value="Asn_synthase"/>
</dbReference>
<evidence type="ECO:0000256" key="4">
    <source>
        <dbReference type="ARBA" id="ARBA00022741"/>
    </source>
</evidence>
<dbReference type="CDD" id="cd00712">
    <property type="entry name" value="AsnB"/>
    <property type="match status" value="1"/>
</dbReference>
<evidence type="ECO:0000256" key="8">
    <source>
        <dbReference type="PIRSR" id="PIRSR001589-2"/>
    </source>
</evidence>
<dbReference type="SUPFAM" id="SSF56235">
    <property type="entry name" value="N-terminal nucleophile aminohydrolases (Ntn hydrolases)"/>
    <property type="match status" value="1"/>
</dbReference>
<sequence length="649" mass="71835">MCGIVVCHVPAGSAARDVLRMNQALSHRGPDGEGYLLVRDRRTLSVGGPDTSAQVLASPHGAVDGRIEAHLDSRFELMLAQRRLAIVDLSAGGHQPMQGAPGQWAIFNGEIYNFVELREELKGLGHSFRSHSDTEVLLAAFAQWGEAALPRLNGMWALVIFDAQRRELFVARDRFGVKPLYVWQGPAGELLLASEIKSLLCHPLVQAAPDLQVCEQFLSHGPDEAQRATPFQGITRFPAGHWARYALDGGRLDPQPFWRWPAEPEAGAGFDSAHARELQQRYLALLDDAVRLRLRSDVRVGTALSGGLDSSSVALLVNRQLRALQVAEQQEVFSSVYRDPQYRDADESAYIAEVARQLDVHSNTIEARWEDLAAEHERMIWALDTPPANTLMSSWHTYKLVAASGVTVTLDGQGADEQLAGYARYARNHVVNSAWGEALGTAREFHRTMPGFAPQLLSGLAVKAARSIVGTGATASLTRLLRMGSRPLQTVDQALRGDFDGPLANLIHYADKTAMAWSVESRMPFMDYRLVEFLATVPAAYKLHEGWTKWLARAAVAPQLPEQIVWRRDKLGWPIPEAQWFGGPLKDWLAQQLQQSDFAREIAARARPRPGLAAQLRQLNLATWHRLYFEEAGRPGRPLGRGLLSGVRP</sequence>
<dbReference type="InterPro" id="IPR017932">
    <property type="entry name" value="GATase_2_dom"/>
</dbReference>
<gene>
    <name evidence="10" type="ORF">DES47_103387</name>
</gene>
<comment type="catalytic activity">
    <reaction evidence="7">
        <text>L-aspartate + L-glutamine + ATP + H2O = L-asparagine + L-glutamate + AMP + diphosphate + H(+)</text>
        <dbReference type="Rhea" id="RHEA:12228"/>
        <dbReference type="ChEBI" id="CHEBI:15377"/>
        <dbReference type="ChEBI" id="CHEBI:15378"/>
        <dbReference type="ChEBI" id="CHEBI:29985"/>
        <dbReference type="ChEBI" id="CHEBI:29991"/>
        <dbReference type="ChEBI" id="CHEBI:30616"/>
        <dbReference type="ChEBI" id="CHEBI:33019"/>
        <dbReference type="ChEBI" id="CHEBI:58048"/>
        <dbReference type="ChEBI" id="CHEBI:58359"/>
        <dbReference type="ChEBI" id="CHEBI:456215"/>
        <dbReference type="EC" id="6.3.5.4"/>
    </reaction>
</comment>
<dbReference type="Gene3D" id="3.60.20.10">
    <property type="entry name" value="Glutamine Phosphoribosylpyrophosphate, subunit 1, domain 1"/>
    <property type="match status" value="1"/>
</dbReference>
<dbReference type="InterPro" id="IPR006426">
    <property type="entry name" value="Asn_synth_AEB"/>
</dbReference>
<accession>A0A4R6QMP1</accession>
<protein>
    <recommendedName>
        <fullName evidence="3">asparagine synthase (glutamine-hydrolyzing)</fullName>
        <ecNumber evidence="3">6.3.5.4</ecNumber>
    </recommendedName>
</protein>
<keyword evidence="4 8" id="KW-0547">Nucleotide-binding</keyword>
<evidence type="ECO:0000256" key="5">
    <source>
        <dbReference type="ARBA" id="ARBA00022840"/>
    </source>
</evidence>
<feature type="domain" description="Glutamine amidotransferase type-2" evidence="9">
    <location>
        <begin position="2"/>
        <end position="248"/>
    </location>
</feature>
<evidence type="ECO:0000256" key="1">
    <source>
        <dbReference type="ARBA" id="ARBA00005187"/>
    </source>
</evidence>
<dbReference type="InterPro" id="IPR029055">
    <property type="entry name" value="Ntn_hydrolases_N"/>
</dbReference>